<reference evidence="2" key="2">
    <citation type="submission" date="2024-06" db="EMBL/GenBank/DDBJ databases">
        <authorList>
            <person name="Plum-Jensen L.E."/>
            <person name="Schramm A."/>
            <person name="Marshall I.P.G."/>
        </authorList>
    </citation>
    <scope>NUCLEOTIDE SEQUENCE</scope>
    <source>
        <strain evidence="2">Rat1</strain>
    </source>
</reference>
<organism evidence="2">
    <name type="scientific">Candidatus Electrothrix aestuarii</name>
    <dbReference type="NCBI Taxonomy" id="3062594"/>
    <lineage>
        <taxon>Bacteria</taxon>
        <taxon>Pseudomonadati</taxon>
        <taxon>Thermodesulfobacteriota</taxon>
        <taxon>Desulfobulbia</taxon>
        <taxon>Desulfobulbales</taxon>
        <taxon>Desulfobulbaceae</taxon>
        <taxon>Candidatus Electrothrix</taxon>
    </lineage>
</organism>
<gene>
    <name evidence="2" type="ORF">Q3M24_06145</name>
</gene>
<evidence type="ECO:0000256" key="1">
    <source>
        <dbReference type="SAM" id="Phobius"/>
    </source>
</evidence>
<proteinExistence type="predicted"/>
<keyword evidence="1" id="KW-0472">Membrane</keyword>
<sequence>MDRLKDEFSNALLGRLRLRFHEKKLEASFLEDYRKFWHRQSIRYLKMLIVLIPIGWTVLKCLNESFLNRFEIVFAVVFAVVFVATLFIIICTHLWPITDSIRWGPIEIFTDAVNISFSSFYIALWIPEAERLGLPVELIYQSDTIYVPLIFIIIHLIANFILIPNRFIHSLVVGAFTVATSVIVIVFFSQLSIANQSTFIIFFIPDIYHAASVRFPKGKKIS</sequence>
<reference evidence="2" key="1">
    <citation type="journal article" date="2024" name="Syst. Appl. Microbiol.">
        <title>First single-strain enrichments of Electrothrix cable bacteria, description of E. aestuarii sp. nov. and E. rattekaaiensis sp. nov., and proposal of a cable bacteria taxonomy following the rules of the SeqCode.</title>
        <authorList>
            <person name="Plum-Jensen L.E."/>
            <person name="Schramm A."/>
            <person name="Marshall I.P.G."/>
        </authorList>
    </citation>
    <scope>NUCLEOTIDE SEQUENCE</scope>
    <source>
        <strain evidence="2">Rat1</strain>
    </source>
</reference>
<dbReference type="AlphaFoldDB" id="A0AAU8LZJ9"/>
<accession>A0AAU8LZJ9</accession>
<feature type="transmembrane region" description="Helical" evidence="1">
    <location>
        <begin position="146"/>
        <end position="164"/>
    </location>
</feature>
<dbReference type="EMBL" id="CP159373">
    <property type="protein sequence ID" value="XCN74327.1"/>
    <property type="molecule type" value="Genomic_DNA"/>
</dbReference>
<feature type="transmembrane region" description="Helical" evidence="1">
    <location>
        <begin position="44"/>
        <end position="66"/>
    </location>
</feature>
<feature type="transmembrane region" description="Helical" evidence="1">
    <location>
        <begin position="171"/>
        <end position="193"/>
    </location>
</feature>
<feature type="transmembrane region" description="Helical" evidence="1">
    <location>
        <begin position="72"/>
        <end position="96"/>
    </location>
</feature>
<evidence type="ECO:0000313" key="2">
    <source>
        <dbReference type="EMBL" id="XCN74327.1"/>
    </source>
</evidence>
<protein>
    <submittedName>
        <fullName evidence="2">Uncharacterized protein</fullName>
    </submittedName>
</protein>
<name>A0AAU8LZJ9_9BACT</name>
<keyword evidence="1" id="KW-1133">Transmembrane helix</keyword>
<keyword evidence="1" id="KW-0812">Transmembrane</keyword>
<feature type="transmembrane region" description="Helical" evidence="1">
    <location>
        <begin position="108"/>
        <end position="126"/>
    </location>
</feature>
<dbReference type="KEGG" id="eaj:Q3M24_06145"/>